<accession>A0AA45WML9</accession>
<feature type="binding site" evidence="16">
    <location>
        <position position="180"/>
    </location>
    <ligand>
        <name>substrate</name>
    </ligand>
</feature>
<feature type="active site" description="Proton acceptor" evidence="16">
    <location>
        <position position="105"/>
    </location>
</feature>
<keyword evidence="11 16" id="KW-0067">ATP-binding</keyword>
<proteinExistence type="inferred from homology"/>
<keyword evidence="8 16" id="KW-0808">Transferase</keyword>
<dbReference type="Gene3D" id="3.30.420.40">
    <property type="match status" value="2"/>
</dbReference>
<dbReference type="InterPro" id="IPR043129">
    <property type="entry name" value="ATPase_NBD"/>
</dbReference>
<feature type="binding site" evidence="16">
    <location>
        <position position="125"/>
    </location>
    <ligand>
        <name>K(+)</name>
        <dbReference type="ChEBI" id="CHEBI:29103"/>
    </ligand>
</feature>
<keyword evidence="9 16" id="KW-0547">Nucleotide-binding</keyword>
<evidence type="ECO:0000313" key="17">
    <source>
        <dbReference type="EMBL" id="SMP14344.1"/>
    </source>
</evidence>
<keyword evidence="10 16" id="KW-0418">Kinase</keyword>
<evidence type="ECO:0000256" key="3">
    <source>
        <dbReference type="ARBA" id="ARBA00004496"/>
    </source>
</evidence>
<comment type="pathway">
    <text evidence="4 16">Cofactor biosynthesis; coenzyme A biosynthesis; CoA from (R)-pantothenate: step 1/5.</text>
</comment>
<dbReference type="NCBIfam" id="TIGR00671">
    <property type="entry name" value="baf"/>
    <property type="match status" value="1"/>
</dbReference>
<evidence type="ECO:0000256" key="13">
    <source>
        <dbReference type="ARBA" id="ARBA00022993"/>
    </source>
</evidence>
<keyword evidence="13 16" id="KW-0173">Coenzyme A biosynthesis</keyword>
<evidence type="ECO:0000313" key="18">
    <source>
        <dbReference type="Proteomes" id="UP001157947"/>
    </source>
</evidence>
<evidence type="ECO:0000256" key="9">
    <source>
        <dbReference type="ARBA" id="ARBA00022741"/>
    </source>
</evidence>
<dbReference type="EC" id="2.7.1.33" evidence="6 16"/>
<dbReference type="GO" id="GO:0005524">
    <property type="term" value="F:ATP binding"/>
    <property type="evidence" value="ECO:0007669"/>
    <property type="project" value="UniProtKB-UniRule"/>
</dbReference>
<evidence type="ECO:0000256" key="14">
    <source>
        <dbReference type="ARBA" id="ARBA00038036"/>
    </source>
</evidence>
<comment type="function">
    <text evidence="16">Catalyzes the phosphorylation of pantothenate (Pan), the first step in CoA biosynthesis.</text>
</comment>
<keyword evidence="16" id="KW-0479">Metal-binding</keyword>
<feature type="binding site" evidence="16">
    <location>
        <begin position="103"/>
        <end position="106"/>
    </location>
    <ligand>
        <name>substrate</name>
    </ligand>
</feature>
<dbReference type="GO" id="GO:0015937">
    <property type="term" value="P:coenzyme A biosynthetic process"/>
    <property type="evidence" value="ECO:0007669"/>
    <property type="project" value="UniProtKB-UniRule"/>
</dbReference>
<dbReference type="GO" id="GO:0005737">
    <property type="term" value="C:cytoplasm"/>
    <property type="evidence" value="ECO:0007669"/>
    <property type="project" value="UniProtKB-SubCell"/>
</dbReference>
<protein>
    <recommendedName>
        <fullName evidence="15 16">Type III pantothenate kinase</fullName>
        <ecNumber evidence="6 16">2.7.1.33</ecNumber>
    </recommendedName>
    <alternativeName>
        <fullName evidence="16">PanK-III</fullName>
    </alternativeName>
    <alternativeName>
        <fullName evidence="16">Pantothenic acid kinase</fullName>
    </alternativeName>
</protein>
<evidence type="ECO:0000256" key="6">
    <source>
        <dbReference type="ARBA" id="ARBA00012102"/>
    </source>
</evidence>
<dbReference type="Pfam" id="PF03309">
    <property type="entry name" value="Pan_kinase"/>
    <property type="match status" value="1"/>
</dbReference>
<comment type="cofactor">
    <cofactor evidence="2">
        <name>K(+)</name>
        <dbReference type="ChEBI" id="CHEBI:29103"/>
    </cofactor>
</comment>
<organism evidence="17 18">
    <name type="scientific">Venenivibrio stagnispumantis</name>
    <dbReference type="NCBI Taxonomy" id="407998"/>
    <lineage>
        <taxon>Bacteria</taxon>
        <taxon>Pseudomonadati</taxon>
        <taxon>Aquificota</taxon>
        <taxon>Aquificia</taxon>
        <taxon>Aquificales</taxon>
        <taxon>Hydrogenothermaceae</taxon>
        <taxon>Venenivibrio</taxon>
    </lineage>
</organism>
<comment type="similarity">
    <text evidence="14 16">Belongs to the type III pantothenate kinase family.</text>
</comment>
<comment type="catalytic activity">
    <reaction evidence="1 16">
        <text>(R)-pantothenate + ATP = (R)-4'-phosphopantothenate + ADP + H(+)</text>
        <dbReference type="Rhea" id="RHEA:16373"/>
        <dbReference type="ChEBI" id="CHEBI:10986"/>
        <dbReference type="ChEBI" id="CHEBI:15378"/>
        <dbReference type="ChEBI" id="CHEBI:29032"/>
        <dbReference type="ChEBI" id="CHEBI:30616"/>
        <dbReference type="ChEBI" id="CHEBI:456216"/>
        <dbReference type="EC" id="2.7.1.33"/>
    </reaction>
</comment>
<feature type="binding site" evidence="16">
    <location>
        <position position="96"/>
    </location>
    <ligand>
        <name>substrate</name>
    </ligand>
</feature>
<keyword evidence="12 16" id="KW-0630">Potassium</keyword>
<dbReference type="HAMAP" id="MF_01274">
    <property type="entry name" value="Pantothen_kinase_3"/>
    <property type="match status" value="1"/>
</dbReference>
<evidence type="ECO:0000256" key="16">
    <source>
        <dbReference type="HAMAP-Rule" id="MF_01274"/>
    </source>
</evidence>
<dbReference type="SUPFAM" id="SSF53067">
    <property type="entry name" value="Actin-like ATPase domain"/>
    <property type="match status" value="2"/>
</dbReference>
<evidence type="ECO:0000256" key="5">
    <source>
        <dbReference type="ARBA" id="ARBA00011738"/>
    </source>
</evidence>
<keyword evidence="7 16" id="KW-0963">Cytoplasm</keyword>
<dbReference type="Proteomes" id="UP001157947">
    <property type="component" value="Unassembled WGS sequence"/>
</dbReference>
<keyword evidence="18" id="KW-1185">Reference proteome</keyword>
<evidence type="ECO:0000256" key="8">
    <source>
        <dbReference type="ARBA" id="ARBA00022679"/>
    </source>
</evidence>
<evidence type="ECO:0000256" key="4">
    <source>
        <dbReference type="ARBA" id="ARBA00005225"/>
    </source>
</evidence>
<dbReference type="CDD" id="cd24015">
    <property type="entry name" value="ASKHA_NBD_PanK-III"/>
    <property type="match status" value="1"/>
</dbReference>
<dbReference type="RefSeq" id="WP_265134637.1">
    <property type="nucleotide sequence ID" value="NZ_FXTX01000012.1"/>
</dbReference>
<evidence type="ECO:0000256" key="11">
    <source>
        <dbReference type="ARBA" id="ARBA00022840"/>
    </source>
</evidence>
<gene>
    <name evidence="16" type="primary">coaX</name>
    <name evidence="17" type="ORF">SAMN06264868_11239</name>
</gene>
<comment type="subunit">
    <text evidence="5 16">Homodimer.</text>
</comment>
<reference evidence="17" key="1">
    <citation type="submission" date="2017-05" db="EMBL/GenBank/DDBJ databases">
        <authorList>
            <person name="Varghese N."/>
            <person name="Submissions S."/>
        </authorList>
    </citation>
    <scope>NUCLEOTIDE SEQUENCE</scope>
    <source>
        <strain evidence="17">DSM 18763</strain>
    </source>
</reference>
<comment type="cofactor">
    <cofactor evidence="16">
        <name>NH4(+)</name>
        <dbReference type="ChEBI" id="CHEBI:28938"/>
    </cofactor>
    <cofactor evidence="16">
        <name>K(+)</name>
        <dbReference type="ChEBI" id="CHEBI:29103"/>
    </cofactor>
    <text evidence="16">A monovalent cation. Ammonium or potassium.</text>
</comment>
<comment type="caution">
    <text evidence="17">The sequence shown here is derived from an EMBL/GenBank/DDBJ whole genome shotgun (WGS) entry which is preliminary data.</text>
</comment>
<evidence type="ECO:0000256" key="7">
    <source>
        <dbReference type="ARBA" id="ARBA00022490"/>
    </source>
</evidence>
<feature type="binding site" evidence="16">
    <location>
        <position position="128"/>
    </location>
    <ligand>
        <name>ATP</name>
        <dbReference type="ChEBI" id="CHEBI:30616"/>
    </ligand>
</feature>
<sequence length="252" mass="27812">MILAIDIGNTTVEIGFVEENFIKSYKLSSDLSKTIDDWFLDFILIKNIEKNEVKAGFISSVVPNLTEKIKNAIKKSFNINIYTVGEDIQVPIKINYEKPEEVGIDRVLNAYAGINISEPPLIIIDLGTAITFDIVNEKGEYEGGAIFPGMESSIFALFSKTAKLPKVDIKITEDIIGKTTVKSIQSGIYFGYVSLIDGMIEKFQKKLNNKASVILTGGHSEIISSGLSHKHILEKNLSLIGIKLLSKSVKLL</sequence>
<comment type="subcellular location">
    <subcellularLocation>
        <location evidence="3 16">Cytoplasm</location>
    </subcellularLocation>
</comment>
<feature type="binding site" evidence="16">
    <location>
        <begin position="6"/>
        <end position="13"/>
    </location>
    <ligand>
        <name>ATP</name>
        <dbReference type="ChEBI" id="CHEBI:30616"/>
    </ligand>
</feature>
<dbReference type="EMBL" id="FXTX01000012">
    <property type="protein sequence ID" value="SMP14344.1"/>
    <property type="molecule type" value="Genomic_DNA"/>
</dbReference>
<name>A0AA45WML9_9AQUI</name>
<evidence type="ECO:0000256" key="1">
    <source>
        <dbReference type="ARBA" id="ARBA00001206"/>
    </source>
</evidence>
<dbReference type="InterPro" id="IPR004619">
    <property type="entry name" value="Type_III_PanK"/>
</dbReference>
<dbReference type="GO" id="GO:0046872">
    <property type="term" value="F:metal ion binding"/>
    <property type="evidence" value="ECO:0007669"/>
    <property type="project" value="UniProtKB-KW"/>
</dbReference>
<dbReference type="NCBIfam" id="NF009855">
    <property type="entry name" value="PRK13321.1"/>
    <property type="match status" value="1"/>
</dbReference>
<dbReference type="GO" id="GO:0004594">
    <property type="term" value="F:pantothenate kinase activity"/>
    <property type="evidence" value="ECO:0007669"/>
    <property type="project" value="UniProtKB-UniRule"/>
</dbReference>
<dbReference type="PANTHER" id="PTHR34265">
    <property type="entry name" value="TYPE III PANTOTHENATE KINASE"/>
    <property type="match status" value="1"/>
</dbReference>
<evidence type="ECO:0000256" key="12">
    <source>
        <dbReference type="ARBA" id="ARBA00022958"/>
    </source>
</evidence>
<evidence type="ECO:0000256" key="10">
    <source>
        <dbReference type="ARBA" id="ARBA00022777"/>
    </source>
</evidence>
<dbReference type="AlphaFoldDB" id="A0AA45WML9"/>
<evidence type="ECO:0000256" key="15">
    <source>
        <dbReference type="ARBA" id="ARBA00040883"/>
    </source>
</evidence>
<dbReference type="PANTHER" id="PTHR34265:SF1">
    <property type="entry name" value="TYPE III PANTOTHENATE KINASE"/>
    <property type="match status" value="1"/>
</dbReference>
<evidence type="ECO:0000256" key="2">
    <source>
        <dbReference type="ARBA" id="ARBA00001958"/>
    </source>
</evidence>